<accession>A0A3B1BQJ8</accession>
<name>A0A3B1BQJ8_9ZZZZ</name>
<organism evidence="1">
    <name type="scientific">hydrothermal vent metagenome</name>
    <dbReference type="NCBI Taxonomy" id="652676"/>
    <lineage>
        <taxon>unclassified sequences</taxon>
        <taxon>metagenomes</taxon>
        <taxon>ecological metagenomes</taxon>
    </lineage>
</organism>
<gene>
    <name evidence="1" type="ORF">MNBD_NITROSPINAE03-1336</name>
</gene>
<protein>
    <submittedName>
        <fullName evidence="1">Uncharacterized protein</fullName>
    </submittedName>
</protein>
<sequence>MADPGENRKKVNLSIDLPEDIGAIIEHEAIVRARQPGEILEEIVQKMFDDNSKEISDALKKP</sequence>
<reference evidence="1" key="1">
    <citation type="submission" date="2018-06" db="EMBL/GenBank/DDBJ databases">
        <authorList>
            <person name="Zhirakovskaya E."/>
        </authorList>
    </citation>
    <scope>NUCLEOTIDE SEQUENCE</scope>
</reference>
<dbReference type="AlphaFoldDB" id="A0A3B1BQJ8"/>
<proteinExistence type="predicted"/>
<evidence type="ECO:0000313" key="1">
    <source>
        <dbReference type="EMBL" id="VAX20229.1"/>
    </source>
</evidence>
<dbReference type="EMBL" id="UOGB01000173">
    <property type="protein sequence ID" value="VAX20229.1"/>
    <property type="molecule type" value="Genomic_DNA"/>
</dbReference>